<protein>
    <recommendedName>
        <fullName evidence="4">2',3'-cyclic-nucleotide 3'-phosphodiesterase</fullName>
    </recommendedName>
</protein>
<keyword evidence="1" id="KW-0812">Transmembrane</keyword>
<evidence type="ECO:0000313" key="2">
    <source>
        <dbReference type="EMBL" id="CAJ1911091.1"/>
    </source>
</evidence>
<dbReference type="InterPro" id="IPR009097">
    <property type="entry name" value="Cyclic_Pdiesterase"/>
</dbReference>
<sequence>MTAQHLGQFQDVEANNGHHFQENSRLLPIGDGINYQENSHPLVHRGVIILVCLVVVGFLSRGLIKQHQQQRTNTNSSQTIKFSLWMIPPPSVSDVLEEQISFYSKTSGGPYFDPHVTVTGGIECDSFDDAKKIVSLLQQELSGFGKVDAVFQTKARNFDTWNQALLVEMDASPKFVKLCQRVRELLKMDTTNLFSPPVNAPHLSLFYGVNNVPNANDVETIPNFTSNTLALYITDPATAEGVPEWEFFAEISLA</sequence>
<organism evidence="2 3">
    <name type="scientific">Cylindrotheca closterium</name>
    <dbReference type="NCBI Taxonomy" id="2856"/>
    <lineage>
        <taxon>Eukaryota</taxon>
        <taxon>Sar</taxon>
        <taxon>Stramenopiles</taxon>
        <taxon>Ochrophyta</taxon>
        <taxon>Bacillariophyta</taxon>
        <taxon>Bacillariophyceae</taxon>
        <taxon>Bacillariophycidae</taxon>
        <taxon>Bacillariales</taxon>
        <taxon>Bacillariaceae</taxon>
        <taxon>Cylindrotheca</taxon>
    </lineage>
</organism>
<evidence type="ECO:0008006" key="4">
    <source>
        <dbReference type="Google" id="ProtNLM"/>
    </source>
</evidence>
<proteinExistence type="predicted"/>
<dbReference type="SUPFAM" id="SSF55144">
    <property type="entry name" value="LigT-like"/>
    <property type="match status" value="1"/>
</dbReference>
<keyword evidence="3" id="KW-1185">Reference proteome</keyword>
<dbReference type="Proteomes" id="UP001295423">
    <property type="component" value="Unassembled WGS sequence"/>
</dbReference>
<evidence type="ECO:0000256" key="1">
    <source>
        <dbReference type="SAM" id="Phobius"/>
    </source>
</evidence>
<dbReference type="InterPro" id="IPR012386">
    <property type="entry name" value="Cyclic-nucl_3Pdiesterase"/>
</dbReference>
<dbReference type="Gene3D" id="3.90.1140.10">
    <property type="entry name" value="Cyclic phosphodiesterase"/>
    <property type="match status" value="1"/>
</dbReference>
<dbReference type="GO" id="GO:0004113">
    <property type="term" value="F:2',3'-cyclic-nucleotide 3'-phosphodiesterase activity"/>
    <property type="evidence" value="ECO:0007669"/>
    <property type="project" value="TreeGrafter"/>
</dbReference>
<dbReference type="PANTHER" id="PTHR28141:SF1">
    <property type="entry name" value="2',3'-CYCLIC-NUCLEOTIDE 3'-PHOSPHODIESTERASE"/>
    <property type="match status" value="1"/>
</dbReference>
<name>A0AAD2FCC5_9STRA</name>
<dbReference type="PANTHER" id="PTHR28141">
    <property type="entry name" value="2',3'-CYCLIC-NUCLEOTIDE 3'-PHOSPHODIESTERASE"/>
    <property type="match status" value="1"/>
</dbReference>
<dbReference type="EMBL" id="CAKOGP040000001">
    <property type="protein sequence ID" value="CAJ1911091.1"/>
    <property type="molecule type" value="Genomic_DNA"/>
</dbReference>
<gene>
    <name evidence="2" type="ORF">CYCCA115_LOCUS588</name>
</gene>
<accession>A0AAD2FCC5</accession>
<evidence type="ECO:0000313" key="3">
    <source>
        <dbReference type="Proteomes" id="UP001295423"/>
    </source>
</evidence>
<dbReference type="AlphaFoldDB" id="A0AAD2FCC5"/>
<keyword evidence="1" id="KW-1133">Transmembrane helix</keyword>
<comment type="caution">
    <text evidence="2">The sequence shown here is derived from an EMBL/GenBank/DDBJ whole genome shotgun (WGS) entry which is preliminary data.</text>
</comment>
<keyword evidence="1" id="KW-0472">Membrane</keyword>
<dbReference type="Pfam" id="PF07823">
    <property type="entry name" value="CPDase"/>
    <property type="match status" value="1"/>
</dbReference>
<reference evidence="2" key="1">
    <citation type="submission" date="2023-08" db="EMBL/GenBank/DDBJ databases">
        <authorList>
            <person name="Audoor S."/>
            <person name="Bilcke G."/>
        </authorList>
    </citation>
    <scope>NUCLEOTIDE SEQUENCE</scope>
</reference>
<dbReference type="GO" id="GO:0009187">
    <property type="term" value="P:cyclic nucleotide metabolic process"/>
    <property type="evidence" value="ECO:0007669"/>
    <property type="project" value="TreeGrafter"/>
</dbReference>
<feature type="transmembrane region" description="Helical" evidence="1">
    <location>
        <begin position="42"/>
        <end position="64"/>
    </location>
</feature>